<dbReference type="NCBIfam" id="TIGR00199">
    <property type="entry name" value="PncC_domain"/>
    <property type="match status" value="1"/>
</dbReference>
<dbReference type="Gene3D" id="3.90.950.20">
    <property type="entry name" value="CinA-like"/>
    <property type="match status" value="1"/>
</dbReference>
<dbReference type="Pfam" id="PF02464">
    <property type="entry name" value="CinA"/>
    <property type="match status" value="1"/>
</dbReference>
<dbReference type="EMBL" id="CU928158">
    <property type="protein sequence ID" value="CAQ89057.1"/>
    <property type="molecule type" value="Genomic_DNA"/>
</dbReference>
<proteinExistence type="predicted"/>
<reference evidence="3" key="1">
    <citation type="journal article" date="2009" name="PLoS Genet.">
        <title>Organised genome dynamics in the Escherichia coli species results in highly diverse adaptive paths.</title>
        <authorList>
            <person name="Touchon M."/>
            <person name="Hoede C."/>
            <person name="Tenaillon O."/>
            <person name="Barbe V."/>
            <person name="Baeriswyl S."/>
            <person name="Bidet P."/>
            <person name="Bingen E."/>
            <person name="Bonacorsi S."/>
            <person name="Bouchier C."/>
            <person name="Bouvet O."/>
            <person name="Calteau A."/>
            <person name="Chiapello H."/>
            <person name="Clermont O."/>
            <person name="Cruveiller S."/>
            <person name="Danchin A."/>
            <person name="Diard M."/>
            <person name="Dossat C."/>
            <person name="Karoui M.E."/>
            <person name="Frapy E."/>
            <person name="Garry L."/>
            <person name="Ghigo J.M."/>
            <person name="Gilles A.M."/>
            <person name="Johnson J."/>
            <person name="Le Bouguenec C."/>
            <person name="Lescat M."/>
            <person name="Mangenot S."/>
            <person name="Martinez-Jehanne V."/>
            <person name="Matic I."/>
            <person name="Nassif X."/>
            <person name="Oztas S."/>
            <person name="Petit M.A."/>
            <person name="Pichon C."/>
            <person name="Rouy Z."/>
            <person name="Ruf C.S."/>
            <person name="Schneider D."/>
            <person name="Tourret J."/>
            <person name="Vacherie B."/>
            <person name="Vallenet D."/>
            <person name="Medigue C."/>
            <person name="Rocha E.P.C."/>
            <person name="Denamur E."/>
        </authorList>
    </citation>
    <scope>NUCLEOTIDE SEQUENCE [LARGE SCALE GENOMIC DNA]</scope>
    <source>
        <strain evidence="3">ATCC 35469 / DSM 13698 / BCRC 15582 / CCUG 18766 / IAM 14443 / JCM 21226 / LMG 7866 / NBRC 102419 / NCTC 12128 / CDC 0568-73</strain>
    </source>
</reference>
<dbReference type="KEGG" id="efe:EFER_1538"/>
<feature type="domain" description="CinA C-terminal" evidence="1">
    <location>
        <begin position="25"/>
        <end position="173"/>
    </location>
</feature>
<dbReference type="InterPro" id="IPR036653">
    <property type="entry name" value="CinA-like_C"/>
</dbReference>
<dbReference type="SUPFAM" id="SSF142433">
    <property type="entry name" value="CinA-like"/>
    <property type="match status" value="1"/>
</dbReference>
<dbReference type="InterPro" id="IPR008136">
    <property type="entry name" value="CinA_C"/>
</dbReference>
<dbReference type="HOGENOM" id="CLU_030805_1_1_6"/>
<dbReference type="NCBIfam" id="NF002972">
    <property type="entry name" value="PRK03657.1"/>
    <property type="match status" value="1"/>
</dbReference>
<evidence type="ECO:0000313" key="3">
    <source>
        <dbReference type="Proteomes" id="UP000000745"/>
    </source>
</evidence>
<sequence length="177" mass="18954">MRKRKMKLKPENIVLLNQQHSTSYLTATLGEYLIRHNLRLTTAESCTGGKLASALCAANDTPKFYGVGFVTFTDKAKAKILGVSEHSLAEFTAVSETVVRQMAAGARERAGTDISIAITGYGGPEGGDDGTPAGTVWFGWNISGQPFTAVQQFSGDCEQVLAQSVRFALAQLLLLLP</sequence>
<keyword evidence="3" id="KW-1185">Reference proteome</keyword>
<dbReference type="AlphaFoldDB" id="B7LRB5"/>
<name>B7LRB5_ESCF3</name>
<gene>
    <name evidence="2" type="primary">ydeJ</name>
    <name evidence="2" type="ordered locus">EFER_1538</name>
</gene>
<organism evidence="2 3">
    <name type="scientific">Escherichia fergusonii (strain ATCC 35469 / DSM 13698 / CCUG 18766 / IAM 14443 / JCM 21226 / LMG 7866 / NBRC 102419 / NCTC 12128 / CDC 0568-73)</name>
    <dbReference type="NCBI Taxonomy" id="585054"/>
    <lineage>
        <taxon>Bacteria</taxon>
        <taxon>Pseudomonadati</taxon>
        <taxon>Pseudomonadota</taxon>
        <taxon>Gammaproteobacteria</taxon>
        <taxon>Enterobacterales</taxon>
        <taxon>Enterobacteriaceae</taxon>
        <taxon>Escherichia</taxon>
    </lineage>
</organism>
<accession>B7LRB5</accession>
<protein>
    <recommendedName>
        <fullName evidence="1">CinA C-terminal domain-containing protein</fullName>
    </recommendedName>
</protein>
<evidence type="ECO:0000259" key="1">
    <source>
        <dbReference type="Pfam" id="PF02464"/>
    </source>
</evidence>
<dbReference type="Proteomes" id="UP000000745">
    <property type="component" value="Chromosome"/>
</dbReference>
<evidence type="ECO:0000313" key="2">
    <source>
        <dbReference type="EMBL" id="CAQ89057.1"/>
    </source>
</evidence>